<dbReference type="InterPro" id="IPR006059">
    <property type="entry name" value="SBP"/>
</dbReference>
<dbReference type="Proteomes" id="UP000602532">
    <property type="component" value="Unassembled WGS sequence"/>
</dbReference>
<keyword evidence="7" id="KW-1185">Reference proteome</keyword>
<keyword evidence="3" id="KW-0762">Sugar transport</keyword>
<comment type="similarity">
    <text evidence="1">Belongs to the bacterial solute-binding protein 1 family.</text>
</comment>
<feature type="chain" id="PRO_5046974198" evidence="5">
    <location>
        <begin position="29"/>
        <end position="414"/>
    </location>
</feature>
<dbReference type="PROSITE" id="PS51257">
    <property type="entry name" value="PROKAR_LIPOPROTEIN"/>
    <property type="match status" value="1"/>
</dbReference>
<dbReference type="InterPro" id="IPR006060">
    <property type="entry name" value="Maltose/Cyclodextrin-bd"/>
</dbReference>
<proteinExistence type="inferred from homology"/>
<gene>
    <name evidence="6" type="ORF">H9622_02335</name>
</gene>
<keyword evidence="4 5" id="KW-0732">Signal</keyword>
<evidence type="ECO:0000256" key="2">
    <source>
        <dbReference type="ARBA" id="ARBA00022448"/>
    </source>
</evidence>
<evidence type="ECO:0000256" key="4">
    <source>
        <dbReference type="ARBA" id="ARBA00022729"/>
    </source>
</evidence>
<evidence type="ECO:0000256" key="1">
    <source>
        <dbReference type="ARBA" id="ARBA00008520"/>
    </source>
</evidence>
<evidence type="ECO:0000256" key="3">
    <source>
        <dbReference type="ARBA" id="ARBA00022597"/>
    </source>
</evidence>
<reference evidence="6 7" key="1">
    <citation type="submission" date="2020-08" db="EMBL/GenBank/DDBJ databases">
        <title>A Genomic Blueprint of the Chicken Gut Microbiome.</title>
        <authorList>
            <person name="Gilroy R."/>
            <person name="Ravi A."/>
            <person name="Getino M."/>
            <person name="Pursley I."/>
            <person name="Horton D.L."/>
            <person name="Alikhan N.-F."/>
            <person name="Baker D."/>
            <person name="Gharbi K."/>
            <person name="Hall N."/>
            <person name="Watson M."/>
            <person name="Adriaenssens E.M."/>
            <person name="Foster-Nyarko E."/>
            <person name="Jarju S."/>
            <person name="Secka A."/>
            <person name="Antonio M."/>
            <person name="Oren A."/>
            <person name="Chaudhuri R."/>
            <person name="La Ragione R.M."/>
            <person name="Hildebrand F."/>
            <person name="Pallen M.J."/>
        </authorList>
    </citation>
    <scope>NUCLEOTIDE SEQUENCE [LARGE SCALE GENOMIC DNA]</scope>
    <source>
        <strain evidence="6 7">Sa1CUA4</strain>
    </source>
</reference>
<name>A0ABR8WZK0_9MICO</name>
<accession>A0ABR8WZK0</accession>
<keyword evidence="2" id="KW-0813">Transport</keyword>
<sequence length="414" mass="43135">MKVNKKSALAISAFIAGGALVLSGCASGGGDDSGSNDENADTTPITVWVDIERKPALEDVAASFTEETGVEVKLVTKDFATVDQDFISQVPTGKGPDVIVSPHDKLGAYVSAGVVAPLELGDVADGFAEAAVQAMTYDGKVYGVPYSIENVALVRNADLVSEPVETFDEVIANGKAAGTEYPFLVGLSPEQGDPYHLYPLQTSFGSQVFAQSADGSYDPSQLVLGDAAGVEFATALKQWGAEGILNANIDGDKAREFFVAGKSPYYLTGPWNIPAISEAGINYAIDPLPSAGGEEARPFVGVNGFFLSSKSENSLAATDFIVNYLSTEDAQLSLFEVGGRPPALISAYESAAASDPDVEAFGKIGQTGAPMPAIPEMGAVWSDWGNAELQLIKGEGEPAQVWETAATNIQSKIG</sequence>
<evidence type="ECO:0000313" key="6">
    <source>
        <dbReference type="EMBL" id="MBD8022425.1"/>
    </source>
</evidence>
<protein>
    <submittedName>
        <fullName evidence="6">Maltose ABC transporter substrate-binding protein</fullName>
    </submittedName>
</protein>
<dbReference type="RefSeq" id="WP_191763857.1">
    <property type="nucleotide sequence ID" value="NZ_JACSPM010000001.1"/>
</dbReference>
<evidence type="ECO:0000256" key="5">
    <source>
        <dbReference type="SAM" id="SignalP"/>
    </source>
</evidence>
<comment type="caution">
    <text evidence="6">The sequence shown here is derived from an EMBL/GenBank/DDBJ whole genome shotgun (WGS) entry which is preliminary data.</text>
</comment>
<dbReference type="Gene3D" id="3.40.190.10">
    <property type="entry name" value="Periplasmic binding protein-like II"/>
    <property type="match status" value="2"/>
</dbReference>
<dbReference type="Pfam" id="PF13416">
    <property type="entry name" value="SBP_bac_8"/>
    <property type="match status" value="1"/>
</dbReference>
<dbReference type="PRINTS" id="PR00181">
    <property type="entry name" value="MALTOSEBP"/>
</dbReference>
<evidence type="ECO:0000313" key="7">
    <source>
        <dbReference type="Proteomes" id="UP000602532"/>
    </source>
</evidence>
<dbReference type="SUPFAM" id="SSF53850">
    <property type="entry name" value="Periplasmic binding protein-like II"/>
    <property type="match status" value="1"/>
</dbReference>
<dbReference type="EMBL" id="JACSPM010000001">
    <property type="protein sequence ID" value="MBD8022425.1"/>
    <property type="molecule type" value="Genomic_DNA"/>
</dbReference>
<feature type="signal peptide" evidence="5">
    <location>
        <begin position="1"/>
        <end position="28"/>
    </location>
</feature>
<dbReference type="CDD" id="cd13586">
    <property type="entry name" value="PBP2_Maltose_binding_like"/>
    <property type="match status" value="1"/>
</dbReference>
<dbReference type="PANTHER" id="PTHR30061:SF50">
    <property type="entry name" value="MALTOSE_MALTODEXTRIN-BINDING PERIPLASMIC PROTEIN"/>
    <property type="match status" value="1"/>
</dbReference>
<organism evidence="6 7">
    <name type="scientific">Microbacterium gallinarum</name>
    <dbReference type="NCBI Taxonomy" id="2762209"/>
    <lineage>
        <taxon>Bacteria</taxon>
        <taxon>Bacillati</taxon>
        <taxon>Actinomycetota</taxon>
        <taxon>Actinomycetes</taxon>
        <taxon>Micrococcales</taxon>
        <taxon>Microbacteriaceae</taxon>
        <taxon>Microbacterium</taxon>
    </lineage>
</organism>
<dbReference type="PANTHER" id="PTHR30061">
    <property type="entry name" value="MALTOSE-BINDING PERIPLASMIC PROTEIN"/>
    <property type="match status" value="1"/>
</dbReference>